<keyword evidence="2" id="KW-1185">Reference proteome</keyword>
<sequence length="193" mass="21152">MNPCLSAAGLTVGPRKETVNNVDSILNQYAMTYVDSYGGMYKPIGGNVFENSFLGWFVPKIVTISMTELITRHTLSGIGRKVPLTEGTFAGDNTWRVYTPAEINCNFPEGVEVNVCESYKANCMFDLLNDPCELNNIASSYPAMLKLLQDKIEAYNATSVHALIQPQDPAGLAQACFDDKEAPSSRLITLGQR</sequence>
<organism evidence="1 2">
    <name type="scientific">Hypsibius exemplaris</name>
    <name type="common">Freshwater tardigrade</name>
    <dbReference type="NCBI Taxonomy" id="2072580"/>
    <lineage>
        <taxon>Eukaryota</taxon>
        <taxon>Metazoa</taxon>
        <taxon>Ecdysozoa</taxon>
        <taxon>Tardigrada</taxon>
        <taxon>Eutardigrada</taxon>
        <taxon>Parachela</taxon>
        <taxon>Hypsibioidea</taxon>
        <taxon>Hypsibiidae</taxon>
        <taxon>Hypsibius</taxon>
    </lineage>
</organism>
<dbReference type="InterPro" id="IPR017850">
    <property type="entry name" value="Alkaline_phosphatase_core_sf"/>
</dbReference>
<evidence type="ECO:0000313" key="1">
    <source>
        <dbReference type="EMBL" id="OQV17334.1"/>
    </source>
</evidence>
<dbReference type="AlphaFoldDB" id="A0A1W0WQ60"/>
<name>A0A1W0WQ60_HYPEX</name>
<evidence type="ECO:0008006" key="3">
    <source>
        <dbReference type="Google" id="ProtNLM"/>
    </source>
</evidence>
<dbReference type="OrthoDB" id="6514956at2759"/>
<comment type="caution">
    <text evidence="1">The sequence shown here is derived from an EMBL/GenBank/DDBJ whole genome shotgun (WGS) entry which is preliminary data.</text>
</comment>
<evidence type="ECO:0000313" key="2">
    <source>
        <dbReference type="Proteomes" id="UP000192578"/>
    </source>
</evidence>
<accession>A0A1W0WQ60</accession>
<reference evidence="2" key="1">
    <citation type="submission" date="2017-01" db="EMBL/GenBank/DDBJ databases">
        <title>Comparative genomics of anhydrobiosis in the tardigrade Hypsibius dujardini.</title>
        <authorList>
            <person name="Yoshida Y."/>
            <person name="Koutsovoulos G."/>
            <person name="Laetsch D."/>
            <person name="Stevens L."/>
            <person name="Kumar S."/>
            <person name="Horikawa D."/>
            <person name="Ishino K."/>
            <person name="Komine S."/>
            <person name="Tomita M."/>
            <person name="Blaxter M."/>
            <person name="Arakawa K."/>
        </authorList>
    </citation>
    <scope>NUCLEOTIDE SEQUENCE [LARGE SCALE GENOMIC DNA]</scope>
    <source>
        <strain evidence="2">Z151</strain>
    </source>
</reference>
<dbReference type="SUPFAM" id="SSF53649">
    <property type="entry name" value="Alkaline phosphatase-like"/>
    <property type="match status" value="1"/>
</dbReference>
<dbReference type="Proteomes" id="UP000192578">
    <property type="component" value="Unassembled WGS sequence"/>
</dbReference>
<protein>
    <recommendedName>
        <fullName evidence="3">Arylsulfatase J</fullName>
    </recommendedName>
</protein>
<proteinExistence type="predicted"/>
<dbReference type="EMBL" id="MTYJ01000062">
    <property type="protein sequence ID" value="OQV17334.1"/>
    <property type="molecule type" value="Genomic_DNA"/>
</dbReference>
<gene>
    <name evidence="1" type="ORF">BV898_08583</name>
</gene>
<dbReference type="Gene3D" id="3.30.1120.10">
    <property type="match status" value="1"/>
</dbReference>